<name>A0AAE0TC89_9BIVA</name>
<accession>A0AAE0TC89</accession>
<proteinExistence type="predicted"/>
<sequence length="70" mass="8177">MQYIKQKPGPDASRKEEHYVLPNGTRHCIRLMAKTQALSCADACSKKSRLRRSYKTMTIYKNKMAFHRTT</sequence>
<keyword evidence="2" id="KW-1185">Reference proteome</keyword>
<comment type="caution">
    <text evidence="1">The sequence shown here is derived from an EMBL/GenBank/DDBJ whole genome shotgun (WGS) entry which is preliminary data.</text>
</comment>
<evidence type="ECO:0000313" key="1">
    <source>
        <dbReference type="EMBL" id="KAK3607686.1"/>
    </source>
</evidence>
<reference evidence="1" key="1">
    <citation type="journal article" date="2021" name="Genome Biol. Evol.">
        <title>A High-Quality Reference Genome for a Parasitic Bivalve with Doubly Uniparental Inheritance (Bivalvia: Unionida).</title>
        <authorList>
            <person name="Smith C.H."/>
        </authorList>
    </citation>
    <scope>NUCLEOTIDE SEQUENCE</scope>
    <source>
        <strain evidence="1">CHS0354</strain>
    </source>
</reference>
<gene>
    <name evidence="1" type="ORF">CHS0354_010675</name>
</gene>
<reference evidence="1" key="2">
    <citation type="journal article" date="2021" name="Genome Biol. Evol.">
        <title>Developing a high-quality reference genome for a parasitic bivalve with doubly uniparental inheritance (Bivalvia: Unionida).</title>
        <authorList>
            <person name="Smith C.H."/>
        </authorList>
    </citation>
    <scope>NUCLEOTIDE SEQUENCE</scope>
    <source>
        <strain evidence="1">CHS0354</strain>
        <tissue evidence="1">Mantle</tissue>
    </source>
</reference>
<protein>
    <submittedName>
        <fullName evidence="1">Uncharacterized protein</fullName>
    </submittedName>
</protein>
<dbReference type="AlphaFoldDB" id="A0AAE0TC89"/>
<dbReference type="EMBL" id="JAEAOA010000671">
    <property type="protein sequence ID" value="KAK3607686.1"/>
    <property type="molecule type" value="Genomic_DNA"/>
</dbReference>
<reference evidence="1" key="3">
    <citation type="submission" date="2023-05" db="EMBL/GenBank/DDBJ databases">
        <authorList>
            <person name="Smith C.H."/>
        </authorList>
    </citation>
    <scope>NUCLEOTIDE SEQUENCE</scope>
    <source>
        <strain evidence="1">CHS0354</strain>
        <tissue evidence="1">Mantle</tissue>
    </source>
</reference>
<evidence type="ECO:0000313" key="2">
    <source>
        <dbReference type="Proteomes" id="UP001195483"/>
    </source>
</evidence>
<dbReference type="Proteomes" id="UP001195483">
    <property type="component" value="Unassembled WGS sequence"/>
</dbReference>
<organism evidence="1 2">
    <name type="scientific">Potamilus streckersoni</name>
    <dbReference type="NCBI Taxonomy" id="2493646"/>
    <lineage>
        <taxon>Eukaryota</taxon>
        <taxon>Metazoa</taxon>
        <taxon>Spiralia</taxon>
        <taxon>Lophotrochozoa</taxon>
        <taxon>Mollusca</taxon>
        <taxon>Bivalvia</taxon>
        <taxon>Autobranchia</taxon>
        <taxon>Heteroconchia</taxon>
        <taxon>Palaeoheterodonta</taxon>
        <taxon>Unionida</taxon>
        <taxon>Unionoidea</taxon>
        <taxon>Unionidae</taxon>
        <taxon>Ambleminae</taxon>
        <taxon>Lampsilini</taxon>
        <taxon>Potamilus</taxon>
    </lineage>
</organism>